<reference evidence="2 3" key="1">
    <citation type="submission" date="2020-08" db="EMBL/GenBank/DDBJ databases">
        <title>Genomic Encyclopedia of Type Strains, Phase IV (KMG-IV): sequencing the most valuable type-strain genomes for metagenomic binning, comparative biology and taxonomic classification.</title>
        <authorList>
            <person name="Goeker M."/>
        </authorList>
    </citation>
    <scope>NUCLEOTIDE SEQUENCE [LARGE SCALE GENOMIC DNA]</scope>
    <source>
        <strain evidence="2 3">DSM 100211</strain>
    </source>
</reference>
<evidence type="ECO:0000313" key="3">
    <source>
        <dbReference type="Proteomes" id="UP000574761"/>
    </source>
</evidence>
<sequence length="94" mass="10124">MSNDALARRIREALAIVIDPELGKNVVEMGLIYAIECDSDGKVAIAMTTTTRGCPAASFLTEAVRERAAQVEGVHDVDVTLTYDPPWTPDMMAG</sequence>
<dbReference type="InterPro" id="IPR002744">
    <property type="entry name" value="MIP18-like"/>
</dbReference>
<proteinExistence type="predicted"/>
<protein>
    <submittedName>
        <fullName evidence="2">Metal-sulfur cluster biosynthetic enzyme</fullName>
    </submittedName>
</protein>
<dbReference type="EMBL" id="JACIEE010000002">
    <property type="protein sequence ID" value="MBB3975619.1"/>
    <property type="molecule type" value="Genomic_DNA"/>
</dbReference>
<dbReference type="Gene3D" id="3.30.300.130">
    <property type="entry name" value="Fe-S cluster assembly (FSCA)"/>
    <property type="match status" value="1"/>
</dbReference>
<keyword evidence="3" id="KW-1185">Reference proteome</keyword>
<name>A0A7W6GJ79_9HYPH</name>
<dbReference type="Proteomes" id="UP000574761">
    <property type="component" value="Unassembled WGS sequence"/>
</dbReference>
<evidence type="ECO:0000313" key="2">
    <source>
        <dbReference type="EMBL" id="MBB3975619.1"/>
    </source>
</evidence>
<dbReference type="PANTHER" id="PTHR42831:SF1">
    <property type="entry name" value="FE-S PROTEIN MATURATION AUXILIARY FACTOR YITW"/>
    <property type="match status" value="1"/>
</dbReference>
<feature type="domain" description="MIP18 family-like" evidence="1">
    <location>
        <begin position="9"/>
        <end position="79"/>
    </location>
</feature>
<accession>A0A7W6GJ79</accession>
<dbReference type="Pfam" id="PF01883">
    <property type="entry name" value="FeS_assembly_P"/>
    <property type="match status" value="1"/>
</dbReference>
<comment type="caution">
    <text evidence="2">The sequence shown here is derived from an EMBL/GenBank/DDBJ whole genome shotgun (WGS) entry which is preliminary data.</text>
</comment>
<dbReference type="RefSeq" id="WP_183799467.1">
    <property type="nucleotide sequence ID" value="NZ_JACIEE010000002.1"/>
</dbReference>
<dbReference type="PANTHER" id="PTHR42831">
    <property type="entry name" value="FE-S PROTEIN MATURATION AUXILIARY FACTOR YITW"/>
    <property type="match status" value="1"/>
</dbReference>
<organism evidence="2 3">
    <name type="scientific">Mycoplana azooxidifex</name>
    <dbReference type="NCBI Taxonomy" id="1636188"/>
    <lineage>
        <taxon>Bacteria</taxon>
        <taxon>Pseudomonadati</taxon>
        <taxon>Pseudomonadota</taxon>
        <taxon>Alphaproteobacteria</taxon>
        <taxon>Hyphomicrobiales</taxon>
        <taxon>Rhizobiaceae</taxon>
        <taxon>Mycoplana</taxon>
    </lineage>
</organism>
<dbReference type="SUPFAM" id="SSF117916">
    <property type="entry name" value="Fe-S cluster assembly (FSCA) domain-like"/>
    <property type="match status" value="1"/>
</dbReference>
<dbReference type="InterPro" id="IPR034904">
    <property type="entry name" value="FSCA_dom_sf"/>
</dbReference>
<evidence type="ECO:0000259" key="1">
    <source>
        <dbReference type="Pfam" id="PF01883"/>
    </source>
</evidence>
<dbReference type="AlphaFoldDB" id="A0A7W6GJ79"/>
<gene>
    <name evidence="2" type="ORF">GGQ64_000806</name>
</gene>
<dbReference type="InterPro" id="IPR052339">
    <property type="entry name" value="Fe-S_Maturation_MIP18"/>
</dbReference>